<evidence type="ECO:0000313" key="6">
    <source>
        <dbReference type="EMBL" id="RIJ30306.1"/>
    </source>
</evidence>
<dbReference type="PANTHER" id="PTHR11839">
    <property type="entry name" value="UDP/ADP-SUGAR PYROPHOSPHATASE"/>
    <property type="match status" value="1"/>
</dbReference>
<evidence type="ECO:0000256" key="4">
    <source>
        <dbReference type="HAMAP-Rule" id="MF_00298"/>
    </source>
</evidence>
<dbReference type="HAMAP" id="MF_00298">
    <property type="entry name" value="Nudix_RppH"/>
    <property type="match status" value="1"/>
</dbReference>
<name>A0A399RFG8_9PROT</name>
<dbReference type="SUPFAM" id="SSF55811">
    <property type="entry name" value="Nudix"/>
    <property type="match status" value="1"/>
</dbReference>
<dbReference type="InterPro" id="IPR015797">
    <property type="entry name" value="NUDIX_hydrolase-like_dom_sf"/>
</dbReference>
<keyword evidence="3 4" id="KW-0378">Hydrolase</keyword>
<evidence type="ECO:0000256" key="2">
    <source>
        <dbReference type="ARBA" id="ARBA00001946"/>
    </source>
</evidence>
<proteinExistence type="inferred from homology"/>
<dbReference type="GO" id="GO:0006753">
    <property type="term" value="P:nucleoside phosphate metabolic process"/>
    <property type="evidence" value="ECO:0007669"/>
    <property type="project" value="TreeGrafter"/>
</dbReference>
<comment type="cofactor">
    <cofactor evidence="2">
        <name>Mg(2+)</name>
        <dbReference type="ChEBI" id="CHEBI:18420"/>
    </cofactor>
</comment>
<comment type="function">
    <text evidence="4">Accelerates the degradation of transcripts by removing pyrophosphate from the 5'-end of triphosphorylated RNA, leading to a more labile monophosphorylated state that can stimulate subsequent ribonuclease cleavage.</text>
</comment>
<evidence type="ECO:0000256" key="1">
    <source>
        <dbReference type="ARBA" id="ARBA00001936"/>
    </source>
</evidence>
<organism evidence="6 7">
    <name type="scientific">Henriciella mobilis</name>
    <dbReference type="NCBI Taxonomy" id="2305467"/>
    <lineage>
        <taxon>Bacteria</taxon>
        <taxon>Pseudomonadati</taxon>
        <taxon>Pseudomonadota</taxon>
        <taxon>Alphaproteobacteria</taxon>
        <taxon>Hyphomonadales</taxon>
        <taxon>Hyphomonadaceae</taxon>
        <taxon>Henriciella</taxon>
    </lineage>
</organism>
<sequence length="163" mass="18810">MTQTALDPKLYRPNVGLALFSAAGHVFLGRRINGRGAFQWQMPQGGIDEGEDPADAALRELEEEIGVSEKLVDVLEETEDWLHYEFPAEIRRRMPGPFIGQRQKWFALRFKGSDSDIRLDKHTPEFDAWRWARLNEAPGLIVPFKRPVYEAVAERFRQWTDVA</sequence>
<dbReference type="CDD" id="cd03671">
    <property type="entry name" value="NUDIX_Ap4A_hydrolase_plant_like"/>
    <property type="match status" value="1"/>
</dbReference>
<dbReference type="EMBL" id="QWFX01000006">
    <property type="protein sequence ID" value="RIJ30306.1"/>
    <property type="molecule type" value="Genomic_DNA"/>
</dbReference>
<dbReference type="GO" id="GO:0019693">
    <property type="term" value="P:ribose phosphate metabolic process"/>
    <property type="evidence" value="ECO:0007669"/>
    <property type="project" value="TreeGrafter"/>
</dbReference>
<reference evidence="6 7" key="1">
    <citation type="submission" date="2018-08" db="EMBL/GenBank/DDBJ databases">
        <title>Henriciella mobilis sp. nov., isolated from seawater.</title>
        <authorList>
            <person name="Cheng H."/>
            <person name="Wu Y.-H."/>
            <person name="Xu X.-W."/>
            <person name="Guo L.-L."/>
        </authorList>
    </citation>
    <scope>NUCLEOTIDE SEQUENCE [LARGE SCALE GENOMIC DNA]</scope>
    <source>
        <strain evidence="6 7">JN25</strain>
    </source>
</reference>
<dbReference type="GO" id="GO:0034432">
    <property type="term" value="F:bis(5'-adenosyl)-pentaphosphatase activity"/>
    <property type="evidence" value="ECO:0007669"/>
    <property type="project" value="TreeGrafter"/>
</dbReference>
<dbReference type="NCBIfam" id="NF001938">
    <property type="entry name" value="PRK00714.1-5"/>
    <property type="match status" value="1"/>
</dbReference>
<comment type="similarity">
    <text evidence="4">Belongs to the Nudix hydrolase family. RppH subfamily.</text>
</comment>
<dbReference type="NCBIfam" id="NF001937">
    <property type="entry name" value="PRK00714.1-4"/>
    <property type="match status" value="1"/>
</dbReference>
<evidence type="ECO:0000313" key="7">
    <source>
        <dbReference type="Proteomes" id="UP000266385"/>
    </source>
</evidence>
<keyword evidence="7" id="KW-1185">Reference proteome</keyword>
<dbReference type="InterPro" id="IPR022927">
    <property type="entry name" value="RppH"/>
</dbReference>
<dbReference type="InterPro" id="IPR000086">
    <property type="entry name" value="NUDIX_hydrolase_dom"/>
</dbReference>
<protein>
    <recommendedName>
        <fullName evidence="4">RNA pyrophosphohydrolase</fullName>
        <ecNumber evidence="4">3.6.1.-</ecNumber>
    </recommendedName>
    <alternativeName>
        <fullName evidence="4">(Di)nucleoside polyphosphate hydrolase</fullName>
    </alternativeName>
</protein>
<dbReference type="EC" id="3.6.1.-" evidence="4"/>
<dbReference type="PRINTS" id="PR00502">
    <property type="entry name" value="NUDIXFAMILY"/>
</dbReference>
<dbReference type="Proteomes" id="UP000266385">
    <property type="component" value="Unassembled WGS sequence"/>
</dbReference>
<dbReference type="Pfam" id="PF00293">
    <property type="entry name" value="NUDIX"/>
    <property type="match status" value="1"/>
</dbReference>
<comment type="cofactor">
    <cofactor evidence="1">
        <name>Mn(2+)</name>
        <dbReference type="ChEBI" id="CHEBI:29035"/>
    </cofactor>
</comment>
<dbReference type="Gene3D" id="3.90.79.10">
    <property type="entry name" value="Nucleoside Triphosphate Pyrophosphohydrolase"/>
    <property type="match status" value="1"/>
</dbReference>
<comment type="caution">
    <text evidence="6">The sequence shown here is derived from an EMBL/GenBank/DDBJ whole genome shotgun (WGS) entry which is preliminary data.</text>
</comment>
<dbReference type="PANTHER" id="PTHR11839:SF22">
    <property type="entry name" value="NUDIX HYDROLASE 26, CHLOROPLASTIC"/>
    <property type="match status" value="1"/>
</dbReference>
<feature type="domain" description="Nudix hydrolase" evidence="5">
    <location>
        <begin position="10"/>
        <end position="154"/>
    </location>
</feature>
<dbReference type="InterPro" id="IPR020084">
    <property type="entry name" value="NUDIX_hydrolase_CS"/>
</dbReference>
<dbReference type="GO" id="GO:0008893">
    <property type="term" value="F:guanosine-3',5'-bis(diphosphate) 3'-diphosphatase activity"/>
    <property type="evidence" value="ECO:0007669"/>
    <property type="project" value="TreeGrafter"/>
</dbReference>
<comment type="cofactor">
    <cofactor evidence="4">
        <name>a divalent metal cation</name>
        <dbReference type="ChEBI" id="CHEBI:60240"/>
    </cofactor>
</comment>
<dbReference type="PROSITE" id="PS51462">
    <property type="entry name" value="NUDIX"/>
    <property type="match status" value="1"/>
</dbReference>
<dbReference type="InterPro" id="IPR020476">
    <property type="entry name" value="Nudix_hydrolase"/>
</dbReference>
<dbReference type="AlphaFoldDB" id="A0A399RFG8"/>
<dbReference type="PROSITE" id="PS00893">
    <property type="entry name" value="NUDIX_BOX"/>
    <property type="match status" value="1"/>
</dbReference>
<evidence type="ECO:0000256" key="3">
    <source>
        <dbReference type="ARBA" id="ARBA00022801"/>
    </source>
</evidence>
<feature type="short sequence motif" description="Nudix box" evidence="4">
    <location>
        <begin position="45"/>
        <end position="66"/>
    </location>
</feature>
<dbReference type="NCBIfam" id="NF001936">
    <property type="entry name" value="PRK00714.1-3"/>
    <property type="match status" value="1"/>
</dbReference>
<dbReference type="OrthoDB" id="9816040at2"/>
<gene>
    <name evidence="4" type="primary">rppH</name>
    <name evidence="4" type="synonym">nudH</name>
    <name evidence="6" type="ORF">D1223_06585</name>
</gene>
<accession>A0A399RFG8</accession>
<evidence type="ECO:0000259" key="5">
    <source>
        <dbReference type="PROSITE" id="PS51462"/>
    </source>
</evidence>
<dbReference type="RefSeq" id="WP_119375625.1">
    <property type="nucleotide sequence ID" value="NZ_QWFX01000006.1"/>
</dbReference>